<dbReference type="Pfam" id="PF00583">
    <property type="entry name" value="Acetyltransf_1"/>
    <property type="match status" value="1"/>
</dbReference>
<feature type="domain" description="N-acetyltransferase" evidence="3">
    <location>
        <begin position="63"/>
        <end position="212"/>
    </location>
</feature>
<comment type="caution">
    <text evidence="4">The sequence shown here is derived from an EMBL/GenBank/DDBJ whole genome shotgun (WGS) entry which is preliminary data.</text>
</comment>
<dbReference type="PROSITE" id="PS51186">
    <property type="entry name" value="GNAT"/>
    <property type="match status" value="1"/>
</dbReference>
<gene>
    <name evidence="4" type="ORF">SDC9_179063</name>
</gene>
<accession>A0A645H0T0</accession>
<dbReference type="CDD" id="cd04301">
    <property type="entry name" value="NAT_SF"/>
    <property type="match status" value="1"/>
</dbReference>
<dbReference type="InterPro" id="IPR000182">
    <property type="entry name" value="GNAT_dom"/>
</dbReference>
<reference evidence="4" key="1">
    <citation type="submission" date="2019-08" db="EMBL/GenBank/DDBJ databases">
        <authorList>
            <person name="Kucharzyk K."/>
            <person name="Murdoch R.W."/>
            <person name="Higgins S."/>
            <person name="Loffler F."/>
        </authorList>
    </citation>
    <scope>NUCLEOTIDE SEQUENCE</scope>
</reference>
<dbReference type="InterPro" id="IPR016181">
    <property type="entry name" value="Acyl_CoA_acyltransferase"/>
</dbReference>
<name>A0A645H0T0_9ZZZZ</name>
<evidence type="ECO:0000256" key="2">
    <source>
        <dbReference type="ARBA" id="ARBA00023315"/>
    </source>
</evidence>
<dbReference type="EMBL" id="VSSQ01083167">
    <property type="protein sequence ID" value="MPN31589.1"/>
    <property type="molecule type" value="Genomic_DNA"/>
</dbReference>
<dbReference type="Gene3D" id="3.40.630.30">
    <property type="match status" value="1"/>
</dbReference>
<dbReference type="InterPro" id="IPR050832">
    <property type="entry name" value="Bact_Acetyltransf"/>
</dbReference>
<dbReference type="GO" id="GO:0016747">
    <property type="term" value="F:acyltransferase activity, transferring groups other than amino-acyl groups"/>
    <property type="evidence" value="ECO:0007669"/>
    <property type="project" value="InterPro"/>
</dbReference>
<protein>
    <recommendedName>
        <fullName evidence="3">N-acetyltransferase domain-containing protein</fullName>
    </recommendedName>
</protein>
<evidence type="ECO:0000259" key="3">
    <source>
        <dbReference type="PROSITE" id="PS51186"/>
    </source>
</evidence>
<dbReference type="SUPFAM" id="SSF55729">
    <property type="entry name" value="Acyl-CoA N-acyltransferases (Nat)"/>
    <property type="match status" value="2"/>
</dbReference>
<proteinExistence type="predicted"/>
<evidence type="ECO:0000313" key="4">
    <source>
        <dbReference type="EMBL" id="MPN31589.1"/>
    </source>
</evidence>
<organism evidence="4">
    <name type="scientific">bioreactor metagenome</name>
    <dbReference type="NCBI Taxonomy" id="1076179"/>
    <lineage>
        <taxon>unclassified sequences</taxon>
        <taxon>metagenomes</taxon>
        <taxon>ecological metagenomes</taxon>
    </lineage>
</organism>
<sequence>MLAAAIEALISRGCTVLRTYVEPDNVPSLKLQTTFGFTEKSYEIFDNLQNEGQLMMENELSLLSILPVTVDDARFITMIYGKNIDALHGNMIMFDEWKQRLSENDPDEAHFIIHKGAMPCGWLKINGLQNTDMAWISMLAVEPKMQHQGIGTYAVKFAEDFIHSKGFSKTGIHTTEDNVPAQNLYKKCGYVITEHSECTTGDGITRMGYTFEKEI</sequence>
<keyword evidence="1" id="KW-0808">Transferase</keyword>
<keyword evidence="2" id="KW-0012">Acyltransferase</keyword>
<dbReference type="PANTHER" id="PTHR43877">
    <property type="entry name" value="AMINOALKYLPHOSPHONATE N-ACETYLTRANSFERASE-RELATED-RELATED"/>
    <property type="match status" value="1"/>
</dbReference>
<evidence type="ECO:0000256" key="1">
    <source>
        <dbReference type="ARBA" id="ARBA00022679"/>
    </source>
</evidence>
<dbReference type="AlphaFoldDB" id="A0A645H0T0"/>